<reference evidence="1" key="1">
    <citation type="journal article" date="2020" name="Nature">
        <title>Giant virus diversity and host interactions through global metagenomics.</title>
        <authorList>
            <person name="Schulz F."/>
            <person name="Roux S."/>
            <person name="Paez-Espino D."/>
            <person name="Jungbluth S."/>
            <person name="Walsh D.A."/>
            <person name="Denef V.J."/>
            <person name="McMahon K.D."/>
            <person name="Konstantinidis K.T."/>
            <person name="Eloe-Fadrosh E.A."/>
            <person name="Kyrpides N.C."/>
            <person name="Woyke T."/>
        </authorList>
    </citation>
    <scope>NUCLEOTIDE SEQUENCE</scope>
    <source>
        <strain evidence="1">GVMAG-M-3300023184-17</strain>
    </source>
</reference>
<name>A0A6C0HYC4_9ZZZZ</name>
<dbReference type="EMBL" id="MN740042">
    <property type="protein sequence ID" value="QHT85502.1"/>
    <property type="molecule type" value="Genomic_DNA"/>
</dbReference>
<evidence type="ECO:0000313" key="1">
    <source>
        <dbReference type="EMBL" id="QHT85502.1"/>
    </source>
</evidence>
<proteinExistence type="predicted"/>
<protein>
    <submittedName>
        <fullName evidence="1">Uncharacterized protein</fullName>
    </submittedName>
</protein>
<accession>A0A6C0HYC4</accession>
<dbReference type="AlphaFoldDB" id="A0A6C0HYC4"/>
<sequence>MNFFNSTRIGVDDCSLSQIDIQDKAHNNYMLESFYRSDCMRKEVEFATSQINVNYCAAGGWGNQCDIGGCNIDQNSSLLLGSLQTHPKCRISLFQRPFATVPYLGRGPFDPMMESKLQQTDTFSNNKKSVNTLSEVSFIPMTNYPLIPSIQKTITNPTYLVEGFVRGGEGTRKQ</sequence>
<organism evidence="1">
    <name type="scientific">viral metagenome</name>
    <dbReference type="NCBI Taxonomy" id="1070528"/>
    <lineage>
        <taxon>unclassified sequences</taxon>
        <taxon>metagenomes</taxon>
        <taxon>organismal metagenomes</taxon>
    </lineage>
</organism>